<dbReference type="OrthoDB" id="9762826at2"/>
<evidence type="ECO:0000256" key="15">
    <source>
        <dbReference type="SAM" id="Phobius"/>
    </source>
</evidence>
<keyword evidence="5" id="KW-0597">Phosphoprotein</keyword>
<dbReference type="Pfam" id="PF00672">
    <property type="entry name" value="HAMP"/>
    <property type="match status" value="1"/>
</dbReference>
<dbReference type="InterPro" id="IPR036890">
    <property type="entry name" value="HATPase_C_sf"/>
</dbReference>
<dbReference type="Pfam" id="PF02518">
    <property type="entry name" value="HATPase_c"/>
    <property type="match status" value="1"/>
</dbReference>
<keyword evidence="14" id="KW-0175">Coiled coil</keyword>
<dbReference type="PROSITE" id="PS50885">
    <property type="entry name" value="HAMP"/>
    <property type="match status" value="1"/>
</dbReference>
<dbReference type="PANTHER" id="PTHR45528:SF1">
    <property type="entry name" value="SENSOR HISTIDINE KINASE CPXA"/>
    <property type="match status" value="1"/>
</dbReference>
<evidence type="ECO:0000256" key="11">
    <source>
        <dbReference type="ARBA" id="ARBA00022989"/>
    </source>
</evidence>
<dbReference type="FunFam" id="1.10.287.130:FF:000001">
    <property type="entry name" value="Two-component sensor histidine kinase"/>
    <property type="match status" value="1"/>
</dbReference>
<dbReference type="InterPro" id="IPR003661">
    <property type="entry name" value="HisK_dim/P_dom"/>
</dbReference>
<keyword evidence="4" id="KW-1003">Cell membrane</keyword>
<dbReference type="EC" id="2.7.13.3" evidence="3"/>
<feature type="transmembrane region" description="Helical" evidence="15">
    <location>
        <begin position="170"/>
        <end position="189"/>
    </location>
</feature>
<name>A0A4R2P9N7_9BACL</name>
<dbReference type="Gene3D" id="6.10.340.10">
    <property type="match status" value="1"/>
</dbReference>
<accession>A0A4R2P9N7</accession>
<evidence type="ECO:0000256" key="8">
    <source>
        <dbReference type="ARBA" id="ARBA00022741"/>
    </source>
</evidence>
<dbReference type="Gene3D" id="1.10.287.130">
    <property type="match status" value="1"/>
</dbReference>
<dbReference type="InterPro" id="IPR050398">
    <property type="entry name" value="HssS/ArlS-like"/>
</dbReference>
<keyword evidence="6" id="KW-0808">Transferase</keyword>
<dbReference type="PROSITE" id="PS50109">
    <property type="entry name" value="HIS_KIN"/>
    <property type="match status" value="1"/>
</dbReference>
<evidence type="ECO:0000256" key="9">
    <source>
        <dbReference type="ARBA" id="ARBA00022777"/>
    </source>
</evidence>
<evidence type="ECO:0000256" key="13">
    <source>
        <dbReference type="ARBA" id="ARBA00023136"/>
    </source>
</evidence>
<dbReference type="InterPro" id="IPR005467">
    <property type="entry name" value="His_kinase_dom"/>
</dbReference>
<keyword evidence="12" id="KW-0902">Two-component regulatory system</keyword>
<dbReference type="PRINTS" id="PR00344">
    <property type="entry name" value="BCTRLSENSOR"/>
</dbReference>
<dbReference type="GO" id="GO:0005886">
    <property type="term" value="C:plasma membrane"/>
    <property type="evidence" value="ECO:0007669"/>
    <property type="project" value="UniProtKB-SubCell"/>
</dbReference>
<dbReference type="SUPFAM" id="SSF47384">
    <property type="entry name" value="Homodimeric domain of signal transducing histidine kinase"/>
    <property type="match status" value="1"/>
</dbReference>
<keyword evidence="9" id="KW-0418">Kinase</keyword>
<evidence type="ECO:0000313" key="19">
    <source>
        <dbReference type="Proteomes" id="UP000295416"/>
    </source>
</evidence>
<keyword evidence="8" id="KW-0547">Nucleotide-binding</keyword>
<comment type="catalytic activity">
    <reaction evidence="1">
        <text>ATP + protein L-histidine = ADP + protein N-phospho-L-histidine.</text>
        <dbReference type="EC" id="2.7.13.3"/>
    </reaction>
</comment>
<dbReference type="SMART" id="SM00304">
    <property type="entry name" value="HAMP"/>
    <property type="match status" value="1"/>
</dbReference>
<keyword evidence="13 15" id="KW-0472">Membrane</keyword>
<evidence type="ECO:0000256" key="6">
    <source>
        <dbReference type="ARBA" id="ARBA00022679"/>
    </source>
</evidence>
<dbReference type="PANTHER" id="PTHR45528">
    <property type="entry name" value="SENSOR HISTIDINE KINASE CPXA"/>
    <property type="match status" value="1"/>
</dbReference>
<feature type="domain" description="HAMP" evidence="17">
    <location>
        <begin position="191"/>
        <end position="243"/>
    </location>
</feature>
<dbReference type="GO" id="GO:0005524">
    <property type="term" value="F:ATP binding"/>
    <property type="evidence" value="ECO:0007669"/>
    <property type="project" value="UniProtKB-KW"/>
</dbReference>
<evidence type="ECO:0000256" key="5">
    <source>
        <dbReference type="ARBA" id="ARBA00022553"/>
    </source>
</evidence>
<evidence type="ECO:0000256" key="12">
    <source>
        <dbReference type="ARBA" id="ARBA00023012"/>
    </source>
</evidence>
<dbReference type="CDD" id="cd00075">
    <property type="entry name" value="HATPase"/>
    <property type="match status" value="1"/>
</dbReference>
<dbReference type="SUPFAM" id="SSF158472">
    <property type="entry name" value="HAMP domain-like"/>
    <property type="match status" value="1"/>
</dbReference>
<dbReference type="Pfam" id="PF00512">
    <property type="entry name" value="HisKA"/>
    <property type="match status" value="1"/>
</dbReference>
<feature type="coiled-coil region" evidence="14">
    <location>
        <begin position="224"/>
        <end position="262"/>
    </location>
</feature>
<feature type="transmembrane region" description="Helical" evidence="15">
    <location>
        <begin position="9"/>
        <end position="32"/>
    </location>
</feature>
<dbReference type="CDD" id="cd00082">
    <property type="entry name" value="HisKA"/>
    <property type="match status" value="1"/>
</dbReference>
<dbReference type="InterPro" id="IPR004358">
    <property type="entry name" value="Sig_transdc_His_kin-like_C"/>
</dbReference>
<evidence type="ECO:0000313" key="18">
    <source>
        <dbReference type="EMBL" id="TCP31770.1"/>
    </source>
</evidence>
<organism evidence="18 19">
    <name type="scientific">Scopulibacillus darangshiensis</name>
    <dbReference type="NCBI Taxonomy" id="442528"/>
    <lineage>
        <taxon>Bacteria</taxon>
        <taxon>Bacillati</taxon>
        <taxon>Bacillota</taxon>
        <taxon>Bacilli</taxon>
        <taxon>Bacillales</taxon>
        <taxon>Sporolactobacillaceae</taxon>
        <taxon>Scopulibacillus</taxon>
    </lineage>
</organism>
<dbReference type="InterPro" id="IPR036097">
    <property type="entry name" value="HisK_dim/P_sf"/>
</dbReference>
<dbReference type="InterPro" id="IPR003594">
    <property type="entry name" value="HATPase_dom"/>
</dbReference>
<dbReference type="EMBL" id="SLXK01000002">
    <property type="protein sequence ID" value="TCP31770.1"/>
    <property type="molecule type" value="Genomic_DNA"/>
</dbReference>
<dbReference type="GO" id="GO:0000155">
    <property type="term" value="F:phosphorelay sensor kinase activity"/>
    <property type="evidence" value="ECO:0007669"/>
    <property type="project" value="InterPro"/>
</dbReference>
<evidence type="ECO:0000256" key="1">
    <source>
        <dbReference type="ARBA" id="ARBA00000085"/>
    </source>
</evidence>
<evidence type="ECO:0000256" key="3">
    <source>
        <dbReference type="ARBA" id="ARBA00012438"/>
    </source>
</evidence>
<dbReference type="Gene3D" id="3.30.565.10">
    <property type="entry name" value="Histidine kinase-like ATPase, C-terminal domain"/>
    <property type="match status" value="1"/>
</dbReference>
<gene>
    <name evidence="18" type="ORF">EV207_102263</name>
</gene>
<keyword evidence="7 15" id="KW-0812">Transmembrane</keyword>
<dbReference type="InterPro" id="IPR003660">
    <property type="entry name" value="HAMP_dom"/>
</dbReference>
<reference evidence="18 19" key="1">
    <citation type="submission" date="2019-03" db="EMBL/GenBank/DDBJ databases">
        <title>Genomic Encyclopedia of Type Strains, Phase IV (KMG-IV): sequencing the most valuable type-strain genomes for metagenomic binning, comparative biology and taxonomic classification.</title>
        <authorList>
            <person name="Goeker M."/>
        </authorList>
    </citation>
    <scope>NUCLEOTIDE SEQUENCE [LARGE SCALE GENOMIC DNA]</scope>
    <source>
        <strain evidence="18 19">DSM 19377</strain>
    </source>
</reference>
<comment type="subcellular location">
    <subcellularLocation>
        <location evidence="2">Cell membrane</location>
        <topology evidence="2">Multi-pass membrane protein</topology>
    </subcellularLocation>
</comment>
<evidence type="ECO:0000256" key="2">
    <source>
        <dbReference type="ARBA" id="ARBA00004651"/>
    </source>
</evidence>
<dbReference type="SMART" id="SM00387">
    <property type="entry name" value="HATPase_c"/>
    <property type="match status" value="1"/>
</dbReference>
<keyword evidence="19" id="KW-1185">Reference proteome</keyword>
<keyword evidence="10" id="KW-0067">ATP-binding</keyword>
<dbReference type="RefSeq" id="WP_132743465.1">
    <property type="nucleotide sequence ID" value="NZ_SLXK01000002.1"/>
</dbReference>
<evidence type="ECO:0000256" key="4">
    <source>
        <dbReference type="ARBA" id="ARBA00022475"/>
    </source>
</evidence>
<dbReference type="FunFam" id="3.30.565.10:FF:000006">
    <property type="entry name" value="Sensor histidine kinase WalK"/>
    <property type="match status" value="1"/>
</dbReference>
<sequence length="485" mass="55676">MKLSIRTKLFLILSSIVLLFVIITQLFSSFFLEDFYLSSKKDTLRESLNEVQQLLLKSANDYEDQLIALQDRKNISLIIADRNYNDIFSLAPYKRPFQRKRNTHSEELIKRNMDYFTNKPSIIVRTENRTKSQFLSLFSKIKLKDGSEGYVVISSSIDAMKDSVNAARTFILYLSLFVFVIGTLIIFYVSGSISKPIVKIGKLTAEMARLNFSQKIEVKSSDEIGDLSKNINSLSRNLNKTLTELEVVNEQLREDIKEKESIDHSRKELIANISHELKTPISLIGGYAEGLKVNVNNEDRDYYCDVILDEAKKMNRLVLDLLDLSQVDAGYKLMNKEIFNLTQLISHTLERYTLKLEEKRITITRSYNGNFIVYADPDRIEQALTNYLNNAINNIDGKRQIMIQVEEKDEELFISVFNTGKPISSDHLMKIWDSFYKIDKARTREYGGTGLGLSIVKAIVQAHGGKYGAKNCNGSVEFWFSLPKY</sequence>
<keyword evidence="11 15" id="KW-1133">Transmembrane helix</keyword>
<evidence type="ECO:0000256" key="7">
    <source>
        <dbReference type="ARBA" id="ARBA00022692"/>
    </source>
</evidence>
<dbReference type="SMART" id="SM00388">
    <property type="entry name" value="HisKA"/>
    <property type="match status" value="1"/>
</dbReference>
<evidence type="ECO:0000259" key="17">
    <source>
        <dbReference type="PROSITE" id="PS50885"/>
    </source>
</evidence>
<protein>
    <recommendedName>
        <fullName evidence="3">histidine kinase</fullName>
        <ecNumber evidence="3">2.7.13.3</ecNumber>
    </recommendedName>
</protein>
<proteinExistence type="predicted"/>
<dbReference type="AlphaFoldDB" id="A0A4R2P9N7"/>
<evidence type="ECO:0000256" key="14">
    <source>
        <dbReference type="SAM" id="Coils"/>
    </source>
</evidence>
<dbReference type="SUPFAM" id="SSF55874">
    <property type="entry name" value="ATPase domain of HSP90 chaperone/DNA topoisomerase II/histidine kinase"/>
    <property type="match status" value="1"/>
</dbReference>
<evidence type="ECO:0000259" key="16">
    <source>
        <dbReference type="PROSITE" id="PS50109"/>
    </source>
</evidence>
<dbReference type="CDD" id="cd06225">
    <property type="entry name" value="HAMP"/>
    <property type="match status" value="1"/>
</dbReference>
<dbReference type="Proteomes" id="UP000295416">
    <property type="component" value="Unassembled WGS sequence"/>
</dbReference>
<feature type="domain" description="Histidine kinase" evidence="16">
    <location>
        <begin position="272"/>
        <end position="485"/>
    </location>
</feature>
<comment type="caution">
    <text evidence="18">The sequence shown here is derived from an EMBL/GenBank/DDBJ whole genome shotgun (WGS) entry which is preliminary data.</text>
</comment>
<evidence type="ECO:0000256" key="10">
    <source>
        <dbReference type="ARBA" id="ARBA00022840"/>
    </source>
</evidence>